<evidence type="ECO:0000256" key="12">
    <source>
        <dbReference type="ARBA" id="ARBA00024688"/>
    </source>
</evidence>
<keyword evidence="6 15" id="KW-0479">Metal-binding</keyword>
<evidence type="ECO:0000256" key="10">
    <source>
        <dbReference type="ARBA" id="ARBA00023008"/>
    </source>
</evidence>
<dbReference type="GO" id="GO:0004129">
    <property type="term" value="F:cytochrome-c oxidase activity"/>
    <property type="evidence" value="ECO:0007669"/>
    <property type="project" value="UniProtKB-EC"/>
</dbReference>
<dbReference type="NCBIfam" id="TIGR02866">
    <property type="entry name" value="CoxB"/>
    <property type="match status" value="1"/>
</dbReference>
<reference evidence="20 21" key="1">
    <citation type="submission" date="2016-03" db="EMBL/GenBank/DDBJ databases">
        <title>Shallow-sea hydrothermal system.</title>
        <authorList>
            <person name="Tang K."/>
        </authorList>
    </citation>
    <scope>NUCLEOTIDE SEQUENCE [LARGE SCALE GENOMIC DNA]</scope>
    <source>
        <strain evidence="20 21">JLT9</strain>
    </source>
</reference>
<evidence type="ECO:0000256" key="4">
    <source>
        <dbReference type="ARBA" id="ARBA00022660"/>
    </source>
</evidence>
<evidence type="ECO:0000256" key="13">
    <source>
        <dbReference type="ARBA" id="ARBA00047816"/>
    </source>
</evidence>
<evidence type="ECO:0000256" key="5">
    <source>
        <dbReference type="ARBA" id="ARBA00022692"/>
    </source>
</evidence>
<keyword evidence="9 17" id="KW-1133">Transmembrane helix</keyword>
<dbReference type="InterPro" id="IPR001505">
    <property type="entry name" value="Copper_CuA"/>
</dbReference>
<feature type="region of interest" description="Disordered" evidence="16">
    <location>
        <begin position="268"/>
        <end position="296"/>
    </location>
</feature>
<proteinExistence type="inferred from homology"/>
<protein>
    <recommendedName>
        <fullName evidence="15">Cytochrome c oxidase subunit 2</fullName>
        <ecNumber evidence="15">7.1.1.9</ecNumber>
    </recommendedName>
</protein>
<keyword evidence="10 15" id="KW-0186">Copper</keyword>
<dbReference type="STRING" id="1758689.SGUI_0831"/>
<feature type="compositionally biased region" description="Basic and acidic residues" evidence="16">
    <location>
        <begin position="286"/>
        <end position="296"/>
    </location>
</feature>
<dbReference type="InterPro" id="IPR036257">
    <property type="entry name" value="Cyt_c_oxidase_su2_TM_sf"/>
</dbReference>
<keyword evidence="5 14" id="KW-0812">Transmembrane</keyword>
<gene>
    <name evidence="20" type="ORF">SGUI_0831</name>
</gene>
<evidence type="ECO:0000256" key="1">
    <source>
        <dbReference type="ARBA" id="ARBA00004141"/>
    </source>
</evidence>
<dbReference type="PRINTS" id="PR01166">
    <property type="entry name" value="CYCOXIDASEII"/>
</dbReference>
<evidence type="ECO:0000256" key="17">
    <source>
        <dbReference type="SAM" id="Phobius"/>
    </source>
</evidence>
<evidence type="ECO:0000256" key="8">
    <source>
        <dbReference type="ARBA" id="ARBA00022982"/>
    </source>
</evidence>
<dbReference type="GO" id="GO:0042773">
    <property type="term" value="P:ATP synthesis coupled electron transport"/>
    <property type="evidence" value="ECO:0007669"/>
    <property type="project" value="TreeGrafter"/>
</dbReference>
<evidence type="ECO:0000256" key="7">
    <source>
        <dbReference type="ARBA" id="ARBA00022967"/>
    </source>
</evidence>
<sequence length="296" mass="33168">MQRREERGRQPRPRTRRIGVVLAVTAGALALSGCGESLTRGYLPEPATEVGEDVVSFWNATWIAALAVGVLVWALILWAVFAYRRRSEDDIPVQFRYHVPFEILYTVVPVLMVAAMFGQTVNLQNAMLDTDPEPDVTVNVVGKKWSWDFNYVDEQVYVSGQQAQDLNDGAEGVPETLPTLVLPVDSRVEFVLTSRDVIHSFWVVNFLQKMDMVPGRVNIFQVTTTEEGTFAGKCAELCGAYHSEMLFQVEVVSQEEYDAFIADLEESGNTGQLGPDLDMYELQPDQQDKLPEGVRN</sequence>
<dbReference type="InterPro" id="IPR045187">
    <property type="entry name" value="CcO_II"/>
</dbReference>
<feature type="domain" description="Cytochrome oxidase subunit II copper A binding" evidence="18">
    <location>
        <begin position="133"/>
        <end position="263"/>
    </location>
</feature>
<organism evidence="20 21">
    <name type="scientific">Serinicoccus hydrothermalis</name>
    <dbReference type="NCBI Taxonomy" id="1758689"/>
    <lineage>
        <taxon>Bacteria</taxon>
        <taxon>Bacillati</taxon>
        <taxon>Actinomycetota</taxon>
        <taxon>Actinomycetes</taxon>
        <taxon>Micrococcales</taxon>
        <taxon>Ornithinimicrobiaceae</taxon>
        <taxon>Serinicoccus</taxon>
    </lineage>
</organism>
<evidence type="ECO:0000256" key="6">
    <source>
        <dbReference type="ARBA" id="ARBA00022723"/>
    </source>
</evidence>
<dbReference type="EMBL" id="CP014989">
    <property type="protein sequence ID" value="ANS78227.1"/>
    <property type="molecule type" value="Genomic_DNA"/>
</dbReference>
<evidence type="ECO:0000256" key="2">
    <source>
        <dbReference type="ARBA" id="ARBA00007866"/>
    </source>
</evidence>
<keyword evidence="3 14" id="KW-0813">Transport</keyword>
<dbReference type="PROSITE" id="PS51257">
    <property type="entry name" value="PROKAR_LIPOPROTEIN"/>
    <property type="match status" value="1"/>
</dbReference>
<comment type="catalytic activity">
    <reaction evidence="13 15">
        <text>4 Fe(II)-[cytochrome c] + O2 + 8 H(+)(in) = 4 Fe(III)-[cytochrome c] + 2 H2O + 4 H(+)(out)</text>
        <dbReference type="Rhea" id="RHEA:11436"/>
        <dbReference type="Rhea" id="RHEA-COMP:10350"/>
        <dbReference type="Rhea" id="RHEA-COMP:14399"/>
        <dbReference type="ChEBI" id="CHEBI:15377"/>
        <dbReference type="ChEBI" id="CHEBI:15378"/>
        <dbReference type="ChEBI" id="CHEBI:15379"/>
        <dbReference type="ChEBI" id="CHEBI:29033"/>
        <dbReference type="ChEBI" id="CHEBI:29034"/>
        <dbReference type="EC" id="7.1.1.9"/>
    </reaction>
</comment>
<dbReference type="GO" id="GO:0016491">
    <property type="term" value="F:oxidoreductase activity"/>
    <property type="evidence" value="ECO:0007669"/>
    <property type="project" value="InterPro"/>
</dbReference>
<dbReference type="PANTHER" id="PTHR22888:SF9">
    <property type="entry name" value="CYTOCHROME C OXIDASE SUBUNIT 2"/>
    <property type="match status" value="1"/>
</dbReference>
<dbReference type="Pfam" id="PF02790">
    <property type="entry name" value="COX2_TM"/>
    <property type="match status" value="1"/>
</dbReference>
<feature type="transmembrane region" description="Helical" evidence="17">
    <location>
        <begin position="59"/>
        <end position="83"/>
    </location>
</feature>
<dbReference type="InterPro" id="IPR011759">
    <property type="entry name" value="Cyt_c_oxidase_su2_TM_dom"/>
</dbReference>
<dbReference type="PANTHER" id="PTHR22888">
    <property type="entry name" value="CYTOCHROME C OXIDASE, SUBUNIT II"/>
    <property type="match status" value="1"/>
</dbReference>
<dbReference type="AlphaFoldDB" id="A0A1B1N9W4"/>
<dbReference type="SUPFAM" id="SSF49503">
    <property type="entry name" value="Cupredoxins"/>
    <property type="match status" value="1"/>
</dbReference>
<evidence type="ECO:0000313" key="20">
    <source>
        <dbReference type="EMBL" id="ANS78227.1"/>
    </source>
</evidence>
<feature type="transmembrane region" description="Helical" evidence="17">
    <location>
        <begin position="95"/>
        <end position="117"/>
    </location>
</feature>
<dbReference type="KEGG" id="serj:SGUI_0831"/>
<dbReference type="InterPro" id="IPR002429">
    <property type="entry name" value="CcO_II-like_C"/>
</dbReference>
<dbReference type="Proteomes" id="UP000092482">
    <property type="component" value="Chromosome"/>
</dbReference>
<dbReference type="GO" id="GO:0005507">
    <property type="term" value="F:copper ion binding"/>
    <property type="evidence" value="ECO:0007669"/>
    <property type="project" value="InterPro"/>
</dbReference>
<keyword evidence="21" id="KW-1185">Reference proteome</keyword>
<accession>A0A1B1N9W4</accession>
<evidence type="ECO:0000256" key="3">
    <source>
        <dbReference type="ARBA" id="ARBA00022448"/>
    </source>
</evidence>
<keyword evidence="8 14" id="KW-0249">Electron transport</keyword>
<dbReference type="OrthoDB" id="9781261at2"/>
<evidence type="ECO:0000259" key="18">
    <source>
        <dbReference type="PROSITE" id="PS50857"/>
    </source>
</evidence>
<evidence type="ECO:0000256" key="14">
    <source>
        <dbReference type="RuleBase" id="RU000456"/>
    </source>
</evidence>
<dbReference type="Gene3D" id="2.60.40.420">
    <property type="entry name" value="Cupredoxins - blue copper proteins"/>
    <property type="match status" value="1"/>
</dbReference>
<evidence type="ECO:0000313" key="21">
    <source>
        <dbReference type="Proteomes" id="UP000092482"/>
    </source>
</evidence>
<comment type="cofactor">
    <cofactor evidence="15">
        <name>Cu cation</name>
        <dbReference type="ChEBI" id="CHEBI:23378"/>
    </cofactor>
    <text evidence="15">Binds a copper A center.</text>
</comment>
<keyword evidence="7" id="KW-1278">Translocase</keyword>
<dbReference type="GO" id="GO:0005886">
    <property type="term" value="C:plasma membrane"/>
    <property type="evidence" value="ECO:0007669"/>
    <property type="project" value="UniProtKB-SubCell"/>
</dbReference>
<comment type="similarity">
    <text evidence="2 14">Belongs to the cytochrome c oxidase subunit 2 family.</text>
</comment>
<dbReference type="PROSITE" id="PS00078">
    <property type="entry name" value="COX2"/>
    <property type="match status" value="1"/>
</dbReference>
<evidence type="ECO:0000256" key="9">
    <source>
        <dbReference type="ARBA" id="ARBA00022989"/>
    </source>
</evidence>
<dbReference type="PATRIC" id="fig|1758689.4.peg.862"/>
<dbReference type="Gene3D" id="1.10.287.90">
    <property type="match status" value="1"/>
</dbReference>
<dbReference type="InterPro" id="IPR008972">
    <property type="entry name" value="Cupredoxin"/>
</dbReference>
<evidence type="ECO:0000256" key="11">
    <source>
        <dbReference type="ARBA" id="ARBA00023136"/>
    </source>
</evidence>
<dbReference type="InterPro" id="IPR014222">
    <property type="entry name" value="Cyt_c_oxidase_su2"/>
</dbReference>
<evidence type="ECO:0000256" key="15">
    <source>
        <dbReference type="RuleBase" id="RU004024"/>
    </source>
</evidence>
<name>A0A1B1N9W4_9MICO</name>
<dbReference type="PROSITE" id="PS50857">
    <property type="entry name" value="COX2_CUA"/>
    <property type="match status" value="1"/>
</dbReference>
<evidence type="ECO:0000256" key="16">
    <source>
        <dbReference type="SAM" id="MobiDB-lite"/>
    </source>
</evidence>
<dbReference type="Pfam" id="PF00116">
    <property type="entry name" value="COX2"/>
    <property type="match status" value="1"/>
</dbReference>
<comment type="subcellular location">
    <subcellularLocation>
        <location evidence="14">Cell membrane</location>
        <topology evidence="14">Multi-pass membrane protein</topology>
    </subcellularLocation>
    <subcellularLocation>
        <location evidence="1">Membrane</location>
        <topology evidence="1">Multi-pass membrane protein</topology>
    </subcellularLocation>
</comment>
<dbReference type="PROSITE" id="PS50999">
    <property type="entry name" value="COX2_TM"/>
    <property type="match status" value="1"/>
</dbReference>
<dbReference type="SUPFAM" id="SSF81464">
    <property type="entry name" value="Cytochrome c oxidase subunit II-like, transmembrane region"/>
    <property type="match status" value="1"/>
</dbReference>
<keyword evidence="11 17" id="KW-0472">Membrane</keyword>
<keyword evidence="4 14" id="KW-0679">Respiratory chain</keyword>
<dbReference type="EC" id="7.1.1.9" evidence="15"/>
<evidence type="ECO:0000259" key="19">
    <source>
        <dbReference type="PROSITE" id="PS50999"/>
    </source>
</evidence>
<feature type="domain" description="Cytochrome oxidase subunit II transmembrane region profile" evidence="19">
    <location>
        <begin position="35"/>
        <end position="131"/>
    </location>
</feature>
<comment type="function">
    <text evidence="12 15">Subunits I and II form the functional core of the enzyme complex. Electrons originating in cytochrome c are transferred via heme a and Cu(A) to the binuclear center formed by heme a3 and Cu(B).</text>
</comment>